<name>A0A1L8CU53_9THEO</name>
<gene>
    <name evidence="1" type="ORF">cpu_09040</name>
</gene>
<dbReference type="EMBL" id="BDJK01000012">
    <property type="protein sequence ID" value="GAV22394.1"/>
    <property type="molecule type" value="Genomic_DNA"/>
</dbReference>
<evidence type="ECO:0000313" key="2">
    <source>
        <dbReference type="Proteomes" id="UP000187485"/>
    </source>
</evidence>
<sequence length="309" mass="36107">MQIISASRRTDIPAFYGEWFMNRIREGYFIFKNPYNAKQMSKVSLRPEDVTAIVFWTKNPGPFLKYLDELKERGYRFYFQYTVNGYGPEMEPKLPSLEKRIETFKKLSEKIGKEKVIWRYDPVIFSNVHDSDFHREKFSYILNELKDFTTRVVISFVDEYRKATINFKKLKEEGIEIYQPPEVIIKSFAYFMAQKAKKVGLEIQSCAENIAYLPAAGIMPGKCIDADYIEKIFSLNLPERLHLKDKSQRQECGCVVSKDVGIYDTCLHGCKYCYAGSYEAGKKNYEKHDPTSPLLIGKYEVEESQLTLF</sequence>
<proteinExistence type="predicted"/>
<dbReference type="AlphaFoldDB" id="A0A1L8CU53"/>
<dbReference type="InterPro" id="IPR014998">
    <property type="entry name" value="DUF1848"/>
</dbReference>
<accession>A0A1L8CU53</accession>
<protein>
    <recommendedName>
        <fullName evidence="3">DUF1848 domain-containing protein</fullName>
    </recommendedName>
</protein>
<comment type="caution">
    <text evidence="1">The sequence shown here is derived from an EMBL/GenBank/DDBJ whole genome shotgun (WGS) entry which is preliminary data.</text>
</comment>
<dbReference type="OrthoDB" id="9771212at2"/>
<organism evidence="1 2">
    <name type="scientific">Carboxydothermus pertinax</name>
    <dbReference type="NCBI Taxonomy" id="870242"/>
    <lineage>
        <taxon>Bacteria</taxon>
        <taxon>Bacillati</taxon>
        <taxon>Bacillota</taxon>
        <taxon>Clostridia</taxon>
        <taxon>Thermoanaerobacterales</taxon>
        <taxon>Thermoanaerobacteraceae</taxon>
        <taxon>Carboxydothermus</taxon>
    </lineage>
</organism>
<dbReference type="RefSeq" id="WP_075858879.1">
    <property type="nucleotide sequence ID" value="NZ_BDJK01000012.1"/>
</dbReference>
<dbReference type="Pfam" id="PF08902">
    <property type="entry name" value="DUF1848"/>
    <property type="match status" value="1"/>
</dbReference>
<evidence type="ECO:0000313" key="1">
    <source>
        <dbReference type="EMBL" id="GAV22394.1"/>
    </source>
</evidence>
<dbReference type="STRING" id="870242.cpu_09040"/>
<dbReference type="Proteomes" id="UP000187485">
    <property type="component" value="Unassembled WGS sequence"/>
</dbReference>
<evidence type="ECO:0008006" key="3">
    <source>
        <dbReference type="Google" id="ProtNLM"/>
    </source>
</evidence>
<keyword evidence="2" id="KW-1185">Reference proteome</keyword>
<reference evidence="2" key="1">
    <citation type="submission" date="2016-12" db="EMBL/GenBank/DDBJ databases">
        <title>Draft Genome Sequences od Carboxydothermus pertinax and islandicus, Hydrogenogenic Carboxydotrophic Bacteria.</title>
        <authorList>
            <person name="Fukuyama Y."/>
            <person name="Ohmae K."/>
            <person name="Yoneda Y."/>
            <person name="Yoshida T."/>
            <person name="Sako Y."/>
        </authorList>
    </citation>
    <scope>NUCLEOTIDE SEQUENCE [LARGE SCALE GENOMIC DNA]</scope>
    <source>
        <strain evidence="2">Ug1</strain>
    </source>
</reference>